<proteinExistence type="inferred from homology"/>
<accession>A0A8K0N7C9</accession>
<feature type="repeat" description="WD" evidence="7">
    <location>
        <begin position="346"/>
        <end position="381"/>
    </location>
</feature>
<evidence type="ECO:0000313" key="11">
    <source>
        <dbReference type="Proteomes" id="UP000797356"/>
    </source>
</evidence>
<feature type="repeat" description="WD" evidence="7">
    <location>
        <begin position="219"/>
        <end position="261"/>
    </location>
</feature>
<feature type="transmembrane region" description="Helical" evidence="8">
    <location>
        <begin position="506"/>
        <end position="524"/>
    </location>
</feature>
<reference evidence="10" key="1">
    <citation type="journal article" date="2017" name="Gigascience">
        <title>The genome draft of coconut (Cocos nucifera).</title>
        <authorList>
            <person name="Xiao Y."/>
            <person name="Xu P."/>
            <person name="Fan H."/>
            <person name="Baudouin L."/>
            <person name="Xia W."/>
            <person name="Bocs S."/>
            <person name="Xu J."/>
            <person name="Li Q."/>
            <person name="Guo A."/>
            <person name="Zhou L."/>
            <person name="Li J."/>
            <person name="Wu Y."/>
            <person name="Ma Z."/>
            <person name="Armero A."/>
            <person name="Issali A.E."/>
            <person name="Liu N."/>
            <person name="Peng M."/>
            <person name="Yang Y."/>
        </authorList>
    </citation>
    <scope>NUCLEOTIDE SEQUENCE</scope>
    <source>
        <tissue evidence="10">Spear leaf of Hainan Tall coconut</tissue>
    </source>
</reference>
<dbReference type="InterPro" id="IPR015943">
    <property type="entry name" value="WD40/YVTN_repeat-like_dom_sf"/>
</dbReference>
<organism evidence="10 11">
    <name type="scientific">Cocos nucifera</name>
    <name type="common">Coconut palm</name>
    <dbReference type="NCBI Taxonomy" id="13894"/>
    <lineage>
        <taxon>Eukaryota</taxon>
        <taxon>Viridiplantae</taxon>
        <taxon>Streptophyta</taxon>
        <taxon>Embryophyta</taxon>
        <taxon>Tracheophyta</taxon>
        <taxon>Spermatophyta</taxon>
        <taxon>Magnoliopsida</taxon>
        <taxon>Liliopsida</taxon>
        <taxon>Arecaceae</taxon>
        <taxon>Arecoideae</taxon>
        <taxon>Cocoseae</taxon>
        <taxon>Attaleinae</taxon>
        <taxon>Cocos</taxon>
    </lineage>
</organism>
<dbReference type="GO" id="GO:0005634">
    <property type="term" value="C:nucleus"/>
    <property type="evidence" value="ECO:0007669"/>
    <property type="project" value="UniProtKB-SubCell"/>
</dbReference>
<dbReference type="EMBL" id="CM017880">
    <property type="protein sequence ID" value="KAG1360993.1"/>
    <property type="molecule type" value="Genomic_DNA"/>
</dbReference>
<dbReference type="PROSITE" id="PS50294">
    <property type="entry name" value="WD_REPEATS_REGION"/>
    <property type="match status" value="3"/>
</dbReference>
<evidence type="ECO:0000256" key="2">
    <source>
        <dbReference type="ARBA" id="ARBA00009341"/>
    </source>
</evidence>
<feature type="transmembrane region" description="Helical" evidence="8">
    <location>
        <begin position="536"/>
        <end position="555"/>
    </location>
</feature>
<dbReference type="InterPro" id="IPR001680">
    <property type="entry name" value="WD40_rpt"/>
</dbReference>
<name>A0A8K0N7C9_COCNU</name>
<dbReference type="InterPro" id="IPR050459">
    <property type="entry name" value="WD_repeat_RBAP46/RBAP48/MSI1"/>
</dbReference>
<dbReference type="Pfam" id="PF00400">
    <property type="entry name" value="WD40"/>
    <property type="match status" value="5"/>
</dbReference>
<dbReference type="InterPro" id="IPR019775">
    <property type="entry name" value="WD40_repeat_CS"/>
</dbReference>
<dbReference type="Proteomes" id="UP000797356">
    <property type="component" value="Chromosome 9"/>
</dbReference>
<evidence type="ECO:0000256" key="4">
    <source>
        <dbReference type="ARBA" id="ARBA00022737"/>
    </source>
</evidence>
<dbReference type="Gene3D" id="2.130.10.10">
    <property type="entry name" value="YVTN repeat-like/Quinoprotein amine dehydrogenase"/>
    <property type="match status" value="1"/>
</dbReference>
<feature type="repeat" description="WD" evidence="7">
    <location>
        <begin position="403"/>
        <end position="437"/>
    </location>
</feature>
<dbReference type="Pfam" id="PF12265">
    <property type="entry name" value="CAF1C_H4-bd"/>
    <property type="match status" value="1"/>
</dbReference>
<dbReference type="PANTHER" id="PTHR22850">
    <property type="entry name" value="WD40 REPEAT FAMILY"/>
    <property type="match status" value="1"/>
</dbReference>
<keyword evidence="8" id="KW-1133">Transmembrane helix</keyword>
<dbReference type="GO" id="GO:0006325">
    <property type="term" value="P:chromatin organization"/>
    <property type="evidence" value="ECO:0007669"/>
    <property type="project" value="UniProtKB-KW"/>
</dbReference>
<evidence type="ECO:0000259" key="9">
    <source>
        <dbReference type="Pfam" id="PF12265"/>
    </source>
</evidence>
<comment type="caution">
    <text evidence="10">The sequence shown here is derived from an EMBL/GenBank/DDBJ whole genome shotgun (WGS) entry which is preliminary data.</text>
</comment>
<keyword evidence="6" id="KW-0539">Nucleus</keyword>
<dbReference type="PRINTS" id="PR00320">
    <property type="entry name" value="GPROTEINBRPT"/>
</dbReference>
<evidence type="ECO:0000256" key="5">
    <source>
        <dbReference type="ARBA" id="ARBA00022853"/>
    </source>
</evidence>
<evidence type="ECO:0000256" key="1">
    <source>
        <dbReference type="ARBA" id="ARBA00004123"/>
    </source>
</evidence>
<keyword evidence="11" id="KW-1185">Reference proteome</keyword>
<dbReference type="SUPFAM" id="SSF50978">
    <property type="entry name" value="WD40 repeat-like"/>
    <property type="match status" value="1"/>
</dbReference>
<feature type="domain" description="Histone-binding protein RBBP4-like N-terminal" evidence="9">
    <location>
        <begin position="13"/>
        <end position="90"/>
    </location>
</feature>
<evidence type="ECO:0000256" key="6">
    <source>
        <dbReference type="ARBA" id="ARBA00023242"/>
    </source>
</evidence>
<gene>
    <name evidence="10" type="ORF">COCNU_09G004560</name>
</gene>
<reference evidence="10" key="2">
    <citation type="submission" date="2019-07" db="EMBL/GenBank/DDBJ databases">
        <authorList>
            <person name="Yang Y."/>
            <person name="Bocs S."/>
            <person name="Baudouin L."/>
        </authorList>
    </citation>
    <scope>NUCLEOTIDE SEQUENCE</scope>
    <source>
        <tissue evidence="10">Spear leaf of Hainan Tall coconut</tissue>
    </source>
</reference>
<dbReference type="OrthoDB" id="427795at2759"/>
<keyword evidence="8" id="KW-0472">Membrane</keyword>
<evidence type="ECO:0000256" key="3">
    <source>
        <dbReference type="ARBA" id="ARBA00022574"/>
    </source>
</evidence>
<dbReference type="InterPro" id="IPR036322">
    <property type="entry name" value="WD40_repeat_dom_sf"/>
</dbReference>
<keyword evidence="5" id="KW-0156">Chromatin regulator</keyword>
<comment type="similarity">
    <text evidence="2">Belongs to the WD repeat RBAP46/RBAP48/MSI1 family.</text>
</comment>
<keyword evidence="4" id="KW-0677">Repeat</keyword>
<keyword evidence="8" id="KW-0812">Transmembrane</keyword>
<dbReference type="PROSITE" id="PS50082">
    <property type="entry name" value="WD_REPEATS_2"/>
    <property type="match status" value="4"/>
</dbReference>
<comment type="subcellular location">
    <subcellularLocation>
        <location evidence="1">Nucleus</location>
    </subcellularLocation>
</comment>
<dbReference type="InterPro" id="IPR020472">
    <property type="entry name" value="WD40_PAC1"/>
</dbReference>
<dbReference type="PROSITE" id="PS00678">
    <property type="entry name" value="WD_REPEATS_1"/>
    <property type="match status" value="2"/>
</dbReference>
<evidence type="ECO:0000256" key="7">
    <source>
        <dbReference type="PROSITE-ProRule" id="PRU00221"/>
    </source>
</evidence>
<dbReference type="InterPro" id="IPR022052">
    <property type="entry name" value="Histone-bd_RBBP4-like_N"/>
</dbReference>
<feature type="transmembrane region" description="Helical" evidence="8">
    <location>
        <begin position="575"/>
        <end position="593"/>
    </location>
</feature>
<dbReference type="AlphaFoldDB" id="A0A8K0N7C9"/>
<sequence>MAEVEEARAMAAEEYRVWKKNTPFLYDLVISHALEWPSLTVQWLSFSSTPSSLSSSSSSPSTAPVHRLILGTHTSDEAPNFLMLADVRFPLPPPRKGFPAPPPAADVPIPSVEIAQTIRHEGEVNRARYMPQNPALVATKTCVSEVHVFDCARRPPKPLEGETGGPDLELRGHATEGYGVSWSSLKEGYLLSGSYDSKICLWDVGATPKEKVLDAKDLFEAHEAAVEDVAWHIKNENLFGSVGDDHRLMIWDLRSSASKKPQHSIVAHQDEQEAIFHEYEVGLALKIKVWHVKVQDSFMLDINLILPRVNSLSFNPFNEWILATASADTTVNLFDLRKLTASLHTFSSHTGPAFQVEWSPKHETVLASSAADKRLMVWDLSRIGDEQAEEDSEDGPPELLFVHGGHTAKISEFSWNPDEPWVIASVAEDNILQVWQMAESIYQDDYSTEVGDELGANPTCDLYLLHPSRLESKPKLVKLMILVDYAGSIFPFIAHSAWNGVRLADFVMPFFLFIVGVSLALVYKKISDKLQATHKVMLRAVKLFMLGILLQGGYFHGINSLTYGVDIEKIRWLGILQRIAIGYIIAALCEIWLSSVTVKDVGIGIFKNYYLHWYETDETNVMVGEEPKILQNSGGDGVFKPTLAKVIISDWQFTVPQMSSNSSQNDSYVIKTVKCEVRGDLGPACNSAGMIDRYVLGIDHLYKKPVYRNLKECRTAEDGQVLDISPSWCQAPFDPEGILGEV</sequence>
<dbReference type="SMART" id="SM00320">
    <property type="entry name" value="WD40"/>
    <property type="match status" value="6"/>
</dbReference>
<evidence type="ECO:0000313" key="10">
    <source>
        <dbReference type="EMBL" id="KAG1360993.1"/>
    </source>
</evidence>
<protein>
    <submittedName>
        <fullName evidence="10">Putative Histone-binding protein MSI1</fullName>
    </submittedName>
</protein>
<evidence type="ECO:0000256" key="8">
    <source>
        <dbReference type="SAM" id="Phobius"/>
    </source>
</evidence>
<keyword evidence="3 7" id="KW-0853">WD repeat</keyword>
<feature type="repeat" description="WD" evidence="7">
    <location>
        <begin position="170"/>
        <end position="204"/>
    </location>
</feature>